<feature type="domain" description="Rabaptin coiled-coil" evidence="3">
    <location>
        <begin position="245"/>
        <end position="334"/>
    </location>
</feature>
<feature type="coiled-coil region" evidence="1">
    <location>
        <begin position="74"/>
        <end position="101"/>
    </location>
</feature>
<dbReference type="InterPro" id="IPR003914">
    <property type="entry name" value="Rabaptin"/>
</dbReference>
<feature type="compositionally biased region" description="Low complexity" evidence="2">
    <location>
        <begin position="317"/>
        <end position="333"/>
    </location>
</feature>
<evidence type="ECO:0000259" key="3">
    <source>
        <dbReference type="Pfam" id="PF03528"/>
    </source>
</evidence>
<reference evidence="5" key="1">
    <citation type="submission" date="2025-08" db="UniProtKB">
        <authorList>
            <consortium name="RefSeq"/>
        </authorList>
    </citation>
    <scope>IDENTIFICATION</scope>
</reference>
<accession>A0ABM1ED70</accession>
<feature type="region of interest" description="Disordered" evidence="2">
    <location>
        <begin position="28"/>
        <end position="48"/>
    </location>
</feature>
<feature type="region of interest" description="Disordered" evidence="2">
    <location>
        <begin position="294"/>
        <end position="358"/>
    </location>
</feature>
<evidence type="ECO:0000256" key="1">
    <source>
        <dbReference type="SAM" id="Coils"/>
    </source>
</evidence>
<keyword evidence="1" id="KW-0175">Coiled coil</keyword>
<evidence type="ECO:0000313" key="4">
    <source>
        <dbReference type="Proteomes" id="UP000695022"/>
    </source>
</evidence>
<feature type="domain" description="Rabaptin coiled-coil" evidence="3">
    <location>
        <begin position="22"/>
        <end position="180"/>
    </location>
</feature>
<feature type="region of interest" description="Disordered" evidence="2">
    <location>
        <begin position="140"/>
        <end position="165"/>
    </location>
</feature>
<organism evidence="4 5">
    <name type="scientific">Priapulus caudatus</name>
    <name type="common">Priapulid worm</name>
    <dbReference type="NCBI Taxonomy" id="37621"/>
    <lineage>
        <taxon>Eukaryota</taxon>
        <taxon>Metazoa</taxon>
        <taxon>Ecdysozoa</taxon>
        <taxon>Scalidophora</taxon>
        <taxon>Priapulida</taxon>
        <taxon>Priapulimorpha</taxon>
        <taxon>Priapulimorphida</taxon>
        <taxon>Priapulidae</taxon>
        <taxon>Priapulus</taxon>
    </lineage>
</organism>
<dbReference type="Pfam" id="PF03528">
    <property type="entry name" value="Rabaptin"/>
    <property type="match status" value="2"/>
</dbReference>
<protein>
    <submittedName>
        <fullName evidence="5">Rab GTPase-binding effector protein 1-like</fullName>
    </submittedName>
</protein>
<dbReference type="InterPro" id="IPR018514">
    <property type="entry name" value="Rabaptin_CC"/>
</dbReference>
<dbReference type="RefSeq" id="XP_014670141.1">
    <property type="nucleotide sequence ID" value="XM_014814655.1"/>
</dbReference>
<keyword evidence="4" id="KW-1185">Reference proteome</keyword>
<name>A0ABM1ED70_PRICU</name>
<dbReference type="Proteomes" id="UP000695022">
    <property type="component" value="Unplaced"/>
</dbReference>
<evidence type="ECO:0000256" key="2">
    <source>
        <dbReference type="SAM" id="MobiDB-lite"/>
    </source>
</evidence>
<sequence length="501" mass="57472">METTSKEDGLEDDDQMSSFTLEAVQTRMQSLEKNNDELQQRQQEQEAEFGHKRAAFRDMFMKQEEELAVSRDRTERNETEMAALREQLRLYQNTIDDLKTQVRVGVKVTITETMTQDEIGDMNRKCGEELATVQHIMQEAQREAEEALSEERQRHHEESRRLETEVHELRTRLGHPHEGDGVLPTVLKNMKKGAFLQSPTHSPVLEPENLEDSMRQKKLRPMLRLILFLATIYKKKLRPTVLVFEKVCQLLDGERKQHEGLKRTWQAANDQFLAAQRLQMADLRRLESVLAPEQQRQVAELQKRDAEREEEERRQRANQLQQEQQEQQQQQMHQMHRDSQTPERQRSPSLGMRQAQKQLAAQGMLTFTHTPNLSVISLDSSTRSVGPLTDLILEGGEADDRKSMQSEEFGEFVSAEGEFLVVTASSPSYAAAAIKKASSTSCITDALAKNRLTDSGVLDSSLETRSLQDVDAILSRWSPEKQMNMHQLTADQHKALAGNEC</sequence>
<gene>
    <name evidence="5" type="primary">LOC106811116</name>
</gene>
<dbReference type="PANTHER" id="PTHR31179">
    <property type="entry name" value="RAB GTPASE-BINDING EFFECTOR PROTEIN"/>
    <property type="match status" value="1"/>
</dbReference>
<feature type="compositionally biased region" description="Basic and acidic residues" evidence="2">
    <location>
        <begin position="335"/>
        <end position="346"/>
    </location>
</feature>
<feature type="compositionally biased region" description="Basic and acidic residues" evidence="2">
    <location>
        <begin position="301"/>
        <end position="315"/>
    </location>
</feature>
<dbReference type="PANTHER" id="PTHR31179:SF7">
    <property type="entry name" value="FYVE-TYPE DOMAIN-CONTAINING PROTEIN"/>
    <property type="match status" value="1"/>
</dbReference>
<evidence type="ECO:0000313" key="5">
    <source>
        <dbReference type="RefSeq" id="XP_014670141.1"/>
    </source>
</evidence>
<dbReference type="GeneID" id="106811116"/>
<proteinExistence type="predicted"/>